<proteinExistence type="predicted"/>
<sequence>MEYVLQMSPMAAVEGLHLLDDDAGTSRCRKTLVTTSLTYDLYLLILFCTSAAAVGSSQTGPGLTPDQMTLRTALWPENKRPF</sequence>
<dbReference type="EMBL" id="JAGKHQ010000005">
    <property type="protein sequence ID" value="KAG7516863.1"/>
    <property type="molecule type" value="Genomic_DNA"/>
</dbReference>
<organism evidence="1 2">
    <name type="scientific">Solea senegalensis</name>
    <name type="common">Senegalese sole</name>
    <dbReference type="NCBI Taxonomy" id="28829"/>
    <lineage>
        <taxon>Eukaryota</taxon>
        <taxon>Metazoa</taxon>
        <taxon>Chordata</taxon>
        <taxon>Craniata</taxon>
        <taxon>Vertebrata</taxon>
        <taxon>Euteleostomi</taxon>
        <taxon>Actinopterygii</taxon>
        <taxon>Neopterygii</taxon>
        <taxon>Teleostei</taxon>
        <taxon>Neoteleostei</taxon>
        <taxon>Acanthomorphata</taxon>
        <taxon>Carangaria</taxon>
        <taxon>Pleuronectiformes</taxon>
        <taxon>Pleuronectoidei</taxon>
        <taxon>Soleidae</taxon>
        <taxon>Solea</taxon>
    </lineage>
</organism>
<accession>A0AAV6SJF6</accession>
<dbReference type="AlphaFoldDB" id="A0AAV6SJF6"/>
<comment type="caution">
    <text evidence="1">The sequence shown here is derived from an EMBL/GenBank/DDBJ whole genome shotgun (WGS) entry which is preliminary data.</text>
</comment>
<dbReference type="Proteomes" id="UP000693946">
    <property type="component" value="Linkage Group LG13"/>
</dbReference>
<protein>
    <submittedName>
        <fullName evidence="1">Uncharacterized protein</fullName>
    </submittedName>
</protein>
<keyword evidence="2" id="KW-1185">Reference proteome</keyword>
<gene>
    <name evidence="1" type="ORF">JOB18_042401</name>
</gene>
<name>A0AAV6SJF6_SOLSE</name>
<evidence type="ECO:0000313" key="1">
    <source>
        <dbReference type="EMBL" id="KAG7516863.1"/>
    </source>
</evidence>
<evidence type="ECO:0000313" key="2">
    <source>
        <dbReference type="Proteomes" id="UP000693946"/>
    </source>
</evidence>
<reference evidence="1 2" key="1">
    <citation type="journal article" date="2021" name="Sci. Rep.">
        <title>Chromosome anchoring in Senegalese sole (Solea senegalensis) reveals sex-associated markers and genome rearrangements in flatfish.</title>
        <authorList>
            <person name="Guerrero-Cozar I."/>
            <person name="Gomez-Garrido J."/>
            <person name="Berbel C."/>
            <person name="Martinez-Blanch J.F."/>
            <person name="Alioto T."/>
            <person name="Claros M.G."/>
            <person name="Gagnaire P.A."/>
            <person name="Manchado M."/>
        </authorList>
    </citation>
    <scope>NUCLEOTIDE SEQUENCE [LARGE SCALE GENOMIC DNA]</scope>
    <source>
        <strain evidence="1">Sse05_10M</strain>
    </source>
</reference>